<keyword evidence="2" id="KW-1185">Reference proteome</keyword>
<dbReference type="EMBL" id="CAJZAH010000002">
    <property type="protein sequence ID" value="CAG9172266.1"/>
    <property type="molecule type" value="Genomic_DNA"/>
</dbReference>
<protein>
    <submittedName>
        <fullName evidence="1">Uncharacterized protein</fullName>
    </submittedName>
</protein>
<reference evidence="1 2" key="1">
    <citation type="submission" date="2021-08" db="EMBL/GenBank/DDBJ databases">
        <authorList>
            <person name="Peeters C."/>
        </authorList>
    </citation>
    <scope>NUCLEOTIDE SEQUENCE [LARGE SCALE GENOMIC DNA]</scope>
    <source>
        <strain evidence="1 2">LMG 21510</strain>
    </source>
</reference>
<proteinExistence type="predicted"/>
<comment type="caution">
    <text evidence="1">The sequence shown here is derived from an EMBL/GenBank/DDBJ whole genome shotgun (WGS) entry which is preliminary data.</text>
</comment>
<accession>A0ABN7YIU7</accession>
<gene>
    <name evidence="1" type="ORF">LMG21510_01917</name>
</gene>
<dbReference type="RefSeq" id="WP_222201279.1">
    <property type="nucleotide sequence ID" value="NZ_CAJZAH010000002.1"/>
</dbReference>
<name>A0ABN7YIU7_9BURK</name>
<sequence>MTFDLALAADHDLDLSRAGDASLLEGAERIAQQIKVSLQTVLGEWFLDVTVGVPYLERVLVKSPDRAGIEAIFRARITAVAGVKFVRRLELLIDHQGRALALAFEADTDEGLIARRYLL</sequence>
<dbReference type="Pfam" id="PF10934">
    <property type="entry name" value="Sheath_initiator"/>
    <property type="match status" value="1"/>
</dbReference>
<evidence type="ECO:0000313" key="2">
    <source>
        <dbReference type="Proteomes" id="UP000721236"/>
    </source>
</evidence>
<dbReference type="Proteomes" id="UP000721236">
    <property type="component" value="Unassembled WGS sequence"/>
</dbReference>
<dbReference type="InterPro" id="IPR020288">
    <property type="entry name" value="Sheath_initiator"/>
</dbReference>
<organism evidence="1 2">
    <name type="scientific">Cupriavidus respiraculi</name>
    <dbReference type="NCBI Taxonomy" id="195930"/>
    <lineage>
        <taxon>Bacteria</taxon>
        <taxon>Pseudomonadati</taxon>
        <taxon>Pseudomonadota</taxon>
        <taxon>Betaproteobacteria</taxon>
        <taxon>Burkholderiales</taxon>
        <taxon>Burkholderiaceae</taxon>
        <taxon>Cupriavidus</taxon>
    </lineage>
</organism>
<evidence type="ECO:0000313" key="1">
    <source>
        <dbReference type="EMBL" id="CAG9172266.1"/>
    </source>
</evidence>